<keyword evidence="4 6" id="KW-1133">Transmembrane helix</keyword>
<dbReference type="Pfam" id="PF03606">
    <property type="entry name" value="DcuC"/>
    <property type="match status" value="1"/>
</dbReference>
<dbReference type="RefSeq" id="WP_158359096.1">
    <property type="nucleotide sequence ID" value="NZ_JACRTJ010000018.1"/>
</dbReference>
<feature type="transmembrane region" description="Helical" evidence="6">
    <location>
        <begin position="193"/>
        <end position="213"/>
    </location>
</feature>
<evidence type="ECO:0000256" key="4">
    <source>
        <dbReference type="ARBA" id="ARBA00022989"/>
    </source>
</evidence>
<name>A0ABR7NSW3_9FIRM</name>
<dbReference type="EMBL" id="JACRTJ010000018">
    <property type="protein sequence ID" value="MBC8599206.1"/>
    <property type="molecule type" value="Genomic_DNA"/>
</dbReference>
<feature type="transmembrane region" description="Helical" evidence="6">
    <location>
        <begin position="338"/>
        <end position="360"/>
    </location>
</feature>
<keyword evidence="3 6" id="KW-0812">Transmembrane</keyword>
<reference evidence="7 8" key="1">
    <citation type="submission" date="2020-08" db="EMBL/GenBank/DDBJ databases">
        <title>Genome public.</title>
        <authorList>
            <person name="Liu C."/>
            <person name="Sun Q."/>
        </authorList>
    </citation>
    <scope>NUCLEOTIDE SEQUENCE [LARGE SCALE GENOMIC DNA]</scope>
    <source>
        <strain evidence="7 8">BX10</strain>
    </source>
</reference>
<protein>
    <submittedName>
        <fullName evidence="7">YfcC family protein</fullName>
    </submittedName>
</protein>
<feature type="transmembrane region" description="Helical" evidence="6">
    <location>
        <begin position="115"/>
        <end position="143"/>
    </location>
</feature>
<evidence type="ECO:0000313" key="8">
    <source>
        <dbReference type="Proteomes" id="UP000647491"/>
    </source>
</evidence>
<dbReference type="InterPro" id="IPR051679">
    <property type="entry name" value="DASS-Related_Transporters"/>
</dbReference>
<feature type="transmembrane region" description="Helical" evidence="6">
    <location>
        <begin position="279"/>
        <end position="299"/>
    </location>
</feature>
<evidence type="ECO:0000313" key="7">
    <source>
        <dbReference type="EMBL" id="MBC8599206.1"/>
    </source>
</evidence>
<feature type="transmembrane region" description="Helical" evidence="6">
    <location>
        <begin position="311"/>
        <end position="332"/>
    </location>
</feature>
<feature type="transmembrane region" description="Helical" evidence="6">
    <location>
        <begin position="12"/>
        <end position="32"/>
    </location>
</feature>
<feature type="transmembrane region" description="Helical" evidence="6">
    <location>
        <begin position="367"/>
        <end position="387"/>
    </location>
</feature>
<dbReference type="Proteomes" id="UP000647491">
    <property type="component" value="Unassembled WGS sequence"/>
</dbReference>
<dbReference type="PANTHER" id="PTHR43652:SF2">
    <property type="entry name" value="BASIC AMINO ACID ANTIPORTER YFCC-RELATED"/>
    <property type="match status" value="1"/>
</dbReference>
<evidence type="ECO:0000256" key="2">
    <source>
        <dbReference type="ARBA" id="ARBA00022475"/>
    </source>
</evidence>
<feature type="transmembrane region" description="Helical" evidence="6">
    <location>
        <begin position="407"/>
        <end position="427"/>
    </location>
</feature>
<comment type="caution">
    <text evidence="7">The sequence shown here is derived from an EMBL/GenBank/DDBJ whole genome shotgun (WGS) entry which is preliminary data.</text>
</comment>
<organism evidence="7 8">
    <name type="scientific">Enterocloster hominis</name>
    <name type="common">ex Liu et al. 2021</name>
    <dbReference type="NCBI Taxonomy" id="2763663"/>
    <lineage>
        <taxon>Bacteria</taxon>
        <taxon>Bacillati</taxon>
        <taxon>Bacillota</taxon>
        <taxon>Clostridia</taxon>
        <taxon>Lachnospirales</taxon>
        <taxon>Lachnospiraceae</taxon>
        <taxon>Enterocloster</taxon>
    </lineage>
</organism>
<dbReference type="InterPro" id="IPR018385">
    <property type="entry name" value="C4_dicarb_anaerob_car-like"/>
</dbReference>
<evidence type="ECO:0000256" key="1">
    <source>
        <dbReference type="ARBA" id="ARBA00004651"/>
    </source>
</evidence>
<evidence type="ECO:0000256" key="6">
    <source>
        <dbReference type="SAM" id="Phobius"/>
    </source>
</evidence>
<feature type="transmembrane region" description="Helical" evidence="6">
    <location>
        <begin position="155"/>
        <end position="173"/>
    </location>
</feature>
<keyword evidence="5 6" id="KW-0472">Membrane</keyword>
<keyword evidence="8" id="KW-1185">Reference proteome</keyword>
<proteinExistence type="predicted"/>
<evidence type="ECO:0000256" key="3">
    <source>
        <dbReference type="ARBA" id="ARBA00022692"/>
    </source>
</evidence>
<dbReference type="PANTHER" id="PTHR43652">
    <property type="entry name" value="BASIC AMINO ACID ANTIPORTER YFCC-RELATED"/>
    <property type="match status" value="1"/>
</dbReference>
<keyword evidence="2" id="KW-1003">Cell membrane</keyword>
<gene>
    <name evidence="7" type="ORF">H8708_08180</name>
</gene>
<sequence>MQADKKKKESMSMWKIILIVNLAVYILSFVIPSGAYQRDGKMAVPGTYEVVEKTYLNPVDVILAVGDTVYSSFGKLFVTLIIMGGMMGIVNSTGVLDRALGNLIHRLKDKALAIIPIYVFATALLGCVGSMISTVILFVPLGLLIARKLRADRTFAVGLVILGSFTGFMSSPINPLTGVMGQEIAGLVPYSGAGLRTIVTILNVAVVSAYLVWWAKRCQKNTAIYEADFGGEEDVESGEYENTYKPLSGREMAILAIFFGAFIFFAAGGPTLGLGMTQLGSIMLPVAFVEGILAGYSLDDTMKNFVKGTQSMCGVMVFMVLASIMSIILNQAGVLDSIVYYISIPLSHLSSAMAAVGMFIANAFINVFIGSGSGQTVVAMPIMAPLADVVGVTRQMAVLTLQYGDGFTNLFLPTNVNLMACLAMAGVDFKRWMKFLVPCYAILFVIMVASIFIGTAIGF</sequence>
<accession>A0ABR7NSW3</accession>
<feature type="transmembrane region" description="Helical" evidence="6">
    <location>
        <begin position="76"/>
        <end position="95"/>
    </location>
</feature>
<comment type="subcellular location">
    <subcellularLocation>
        <location evidence="1">Cell membrane</location>
        <topology evidence="1">Multi-pass membrane protein</topology>
    </subcellularLocation>
</comment>
<feature type="transmembrane region" description="Helical" evidence="6">
    <location>
        <begin position="439"/>
        <end position="458"/>
    </location>
</feature>
<feature type="transmembrane region" description="Helical" evidence="6">
    <location>
        <begin position="252"/>
        <end position="273"/>
    </location>
</feature>
<evidence type="ECO:0000256" key="5">
    <source>
        <dbReference type="ARBA" id="ARBA00023136"/>
    </source>
</evidence>